<keyword evidence="3" id="KW-0804">Transcription</keyword>
<dbReference type="InterPro" id="IPR036390">
    <property type="entry name" value="WH_DNA-bd_sf"/>
</dbReference>
<dbReference type="Gene3D" id="2.60.120.10">
    <property type="entry name" value="Jelly Rolls"/>
    <property type="match status" value="1"/>
</dbReference>
<dbReference type="Pfam" id="PF00027">
    <property type="entry name" value="cNMP_binding"/>
    <property type="match status" value="1"/>
</dbReference>
<dbReference type="Pfam" id="PF13545">
    <property type="entry name" value="HTH_Crp_2"/>
    <property type="match status" value="1"/>
</dbReference>
<dbReference type="InterPro" id="IPR012318">
    <property type="entry name" value="HTH_CRP"/>
</dbReference>
<dbReference type="Proteomes" id="UP000221860">
    <property type="component" value="Unassembled WGS sequence"/>
</dbReference>
<dbReference type="PROSITE" id="PS51063">
    <property type="entry name" value="HTH_CRP_2"/>
    <property type="match status" value="1"/>
</dbReference>
<evidence type="ECO:0000256" key="2">
    <source>
        <dbReference type="ARBA" id="ARBA00023125"/>
    </source>
</evidence>
<dbReference type="InterPro" id="IPR000595">
    <property type="entry name" value="cNMP-bd_dom"/>
</dbReference>
<dbReference type="CDD" id="cd00038">
    <property type="entry name" value="CAP_ED"/>
    <property type="match status" value="1"/>
</dbReference>
<protein>
    <submittedName>
        <fullName evidence="6">Crp/Fnr family transcriptional regulator</fullName>
    </submittedName>
</protein>
<dbReference type="AlphaFoldDB" id="A0A2G1MKK8"/>
<sequence>MPTPCLACPLRARRVFAKLDQSEIRAIQRFKSGELRIGPGTPLLLEGSNSPQLYTALSGLGLRYKTLENGRRQVINFVFPGDFLGLQAGMMNEMQHSVEATTDMTLCVFNRSEFFRFFGANPARAFDITWLAAVEEHFLGEALASLGQRSGLSRLAWAITRIYLRQHALGQVDAKGGFPLPYRQQDLADALGLSLVHTNKTLAKLRERQLVSWQEGRMQVHDLTTLADLAGADLEAELVRPLL</sequence>
<keyword evidence="1" id="KW-0805">Transcription regulation</keyword>
<evidence type="ECO:0000256" key="1">
    <source>
        <dbReference type="ARBA" id="ARBA00023015"/>
    </source>
</evidence>
<dbReference type="SUPFAM" id="SSF51206">
    <property type="entry name" value="cAMP-binding domain-like"/>
    <property type="match status" value="1"/>
</dbReference>
<gene>
    <name evidence="6" type="ORF">CJ301_02140</name>
</gene>
<reference evidence="6 7" key="1">
    <citation type="submission" date="2017-08" db="EMBL/GenBank/DDBJ databases">
        <title>Draft Genome Sequence of Loktanella cinnabarina Strain XM1, Isolated from Coastal Surface Water.</title>
        <authorList>
            <person name="Ma R."/>
            <person name="Wang J."/>
            <person name="Wang Q."/>
            <person name="Ma Z."/>
            <person name="Li J."/>
            <person name="Chen L."/>
        </authorList>
    </citation>
    <scope>NUCLEOTIDE SEQUENCE [LARGE SCALE GENOMIC DNA]</scope>
    <source>
        <strain evidence="6 7">XM1</strain>
    </source>
</reference>
<dbReference type="InterPro" id="IPR036388">
    <property type="entry name" value="WH-like_DNA-bd_sf"/>
</dbReference>
<feature type="domain" description="Cyclic nucleotide-binding" evidence="4">
    <location>
        <begin position="15"/>
        <end position="119"/>
    </location>
</feature>
<evidence type="ECO:0000313" key="6">
    <source>
        <dbReference type="EMBL" id="PHP29289.1"/>
    </source>
</evidence>
<name>A0A2G1MKK8_9RHOB</name>
<comment type="caution">
    <text evidence="6">The sequence shown here is derived from an EMBL/GenBank/DDBJ whole genome shotgun (WGS) entry which is preliminary data.</text>
</comment>
<dbReference type="Gene3D" id="1.10.10.10">
    <property type="entry name" value="Winged helix-like DNA-binding domain superfamily/Winged helix DNA-binding domain"/>
    <property type="match status" value="1"/>
</dbReference>
<keyword evidence="7" id="KW-1185">Reference proteome</keyword>
<evidence type="ECO:0000256" key="3">
    <source>
        <dbReference type="ARBA" id="ARBA00023163"/>
    </source>
</evidence>
<dbReference type="SUPFAM" id="SSF46785">
    <property type="entry name" value="Winged helix' DNA-binding domain"/>
    <property type="match status" value="1"/>
</dbReference>
<proteinExistence type="predicted"/>
<keyword evidence="2" id="KW-0238">DNA-binding</keyword>
<dbReference type="SMART" id="SM00419">
    <property type="entry name" value="HTH_CRP"/>
    <property type="match status" value="1"/>
</dbReference>
<feature type="domain" description="HTH crp-type" evidence="5">
    <location>
        <begin position="149"/>
        <end position="224"/>
    </location>
</feature>
<dbReference type="InterPro" id="IPR018490">
    <property type="entry name" value="cNMP-bd_dom_sf"/>
</dbReference>
<evidence type="ECO:0000259" key="5">
    <source>
        <dbReference type="PROSITE" id="PS51063"/>
    </source>
</evidence>
<dbReference type="PROSITE" id="PS50042">
    <property type="entry name" value="CNMP_BINDING_3"/>
    <property type="match status" value="1"/>
</dbReference>
<evidence type="ECO:0000313" key="7">
    <source>
        <dbReference type="Proteomes" id="UP000221860"/>
    </source>
</evidence>
<organism evidence="6 7">
    <name type="scientific">Limimaricola cinnabarinus</name>
    <dbReference type="NCBI Taxonomy" id="1125964"/>
    <lineage>
        <taxon>Bacteria</taxon>
        <taxon>Pseudomonadati</taxon>
        <taxon>Pseudomonadota</taxon>
        <taxon>Alphaproteobacteria</taxon>
        <taxon>Rhodobacterales</taxon>
        <taxon>Paracoccaceae</taxon>
        <taxon>Limimaricola</taxon>
    </lineage>
</organism>
<accession>A0A2G1MKK8</accession>
<dbReference type="GO" id="GO:0003677">
    <property type="term" value="F:DNA binding"/>
    <property type="evidence" value="ECO:0007669"/>
    <property type="project" value="UniProtKB-KW"/>
</dbReference>
<evidence type="ECO:0000259" key="4">
    <source>
        <dbReference type="PROSITE" id="PS50042"/>
    </source>
</evidence>
<dbReference type="InterPro" id="IPR014710">
    <property type="entry name" value="RmlC-like_jellyroll"/>
</dbReference>
<dbReference type="EMBL" id="NQWH01000003">
    <property type="protein sequence ID" value="PHP29289.1"/>
    <property type="molecule type" value="Genomic_DNA"/>
</dbReference>
<dbReference type="GO" id="GO:0006355">
    <property type="term" value="P:regulation of DNA-templated transcription"/>
    <property type="evidence" value="ECO:0007669"/>
    <property type="project" value="InterPro"/>
</dbReference>
<dbReference type="OrthoDB" id="7584044at2"/>
<dbReference type="RefSeq" id="WP_099273716.1">
    <property type="nucleotide sequence ID" value="NZ_CANMUC010000002.1"/>
</dbReference>